<evidence type="ECO:0000313" key="3">
    <source>
        <dbReference type="EMBL" id="OQO93842.1"/>
    </source>
</evidence>
<dbReference type="SUPFAM" id="SSF52402">
    <property type="entry name" value="Adenine nucleotide alpha hydrolases-like"/>
    <property type="match status" value="1"/>
</dbReference>
<gene>
    <name evidence="3" type="ORF">B1813_04780</name>
</gene>
<protein>
    <submittedName>
        <fullName evidence="3">Universal stress protein</fullName>
    </submittedName>
</protein>
<feature type="domain" description="UspA" evidence="2">
    <location>
        <begin position="9"/>
        <end position="152"/>
    </location>
</feature>
<dbReference type="RefSeq" id="WP_081190767.1">
    <property type="nucleotide sequence ID" value="NZ_MWIH01000003.1"/>
</dbReference>
<comment type="caution">
    <text evidence="3">The sequence shown here is derived from an EMBL/GenBank/DDBJ whole genome shotgun (WGS) entry which is preliminary data.</text>
</comment>
<dbReference type="Proteomes" id="UP000192591">
    <property type="component" value="Unassembled WGS sequence"/>
</dbReference>
<reference evidence="3 4" key="1">
    <citation type="submission" date="2017-02" db="EMBL/GenBank/DDBJ databases">
        <title>Draft genome of Saccharomonospora sp. 154.</title>
        <authorList>
            <person name="Alonso-Carmona G.S."/>
            <person name="De La Haba R."/>
            <person name="Vera-Gargallo B."/>
            <person name="Sandoval-Trujillo A.H."/>
            <person name="Ramirez-Duran N."/>
            <person name="Ventosa A."/>
        </authorList>
    </citation>
    <scope>NUCLEOTIDE SEQUENCE [LARGE SCALE GENOMIC DNA]</scope>
    <source>
        <strain evidence="3 4">LRS4.154</strain>
    </source>
</reference>
<evidence type="ECO:0000259" key="2">
    <source>
        <dbReference type="Pfam" id="PF00582"/>
    </source>
</evidence>
<dbReference type="AlphaFoldDB" id="A0A1V9A9P0"/>
<organism evidence="3 4">
    <name type="scientific">Saccharomonospora piscinae</name>
    <dbReference type="NCBI Taxonomy" id="687388"/>
    <lineage>
        <taxon>Bacteria</taxon>
        <taxon>Bacillati</taxon>
        <taxon>Actinomycetota</taxon>
        <taxon>Actinomycetes</taxon>
        <taxon>Pseudonocardiales</taxon>
        <taxon>Pseudonocardiaceae</taxon>
        <taxon>Saccharomonospora</taxon>
    </lineage>
</organism>
<dbReference type="PANTHER" id="PTHR46268">
    <property type="entry name" value="STRESS RESPONSE PROTEIN NHAX"/>
    <property type="match status" value="1"/>
</dbReference>
<keyword evidence="4" id="KW-1185">Reference proteome</keyword>
<comment type="similarity">
    <text evidence="1">Belongs to the universal stress protein A family.</text>
</comment>
<sequence>MSRTDLPSRRIVVGIDGSATAELALRWAVTDAADRGGAVEAVAVREPDALLPGTSYTFQPRGRRPVTDDSGTRAYLRAAIAAVAAAVPHAGDVPVTETVRAGDPAGELITASERADLLVVGSHRRGALSEMLLGSVSASCVRRARCPVVVVPAGLAHTREHAGETGTGAEDR</sequence>
<dbReference type="STRING" id="1962155.B1813_04780"/>
<dbReference type="PRINTS" id="PR01438">
    <property type="entry name" value="UNVRSLSTRESS"/>
</dbReference>
<evidence type="ECO:0000256" key="1">
    <source>
        <dbReference type="ARBA" id="ARBA00008791"/>
    </source>
</evidence>
<dbReference type="CDD" id="cd00293">
    <property type="entry name" value="USP-like"/>
    <property type="match status" value="1"/>
</dbReference>
<name>A0A1V9A9P0_SACPI</name>
<dbReference type="InterPro" id="IPR014729">
    <property type="entry name" value="Rossmann-like_a/b/a_fold"/>
</dbReference>
<dbReference type="PANTHER" id="PTHR46268:SF6">
    <property type="entry name" value="UNIVERSAL STRESS PROTEIN UP12"/>
    <property type="match status" value="1"/>
</dbReference>
<proteinExistence type="inferred from homology"/>
<dbReference type="InterPro" id="IPR006015">
    <property type="entry name" value="Universal_stress_UspA"/>
</dbReference>
<dbReference type="Pfam" id="PF00582">
    <property type="entry name" value="Usp"/>
    <property type="match status" value="1"/>
</dbReference>
<dbReference type="Gene3D" id="3.40.50.620">
    <property type="entry name" value="HUPs"/>
    <property type="match status" value="1"/>
</dbReference>
<accession>A0A1V9A9P0</accession>
<dbReference type="InterPro" id="IPR006016">
    <property type="entry name" value="UspA"/>
</dbReference>
<evidence type="ECO:0000313" key="4">
    <source>
        <dbReference type="Proteomes" id="UP000192591"/>
    </source>
</evidence>
<dbReference type="EMBL" id="MWIH01000003">
    <property type="protein sequence ID" value="OQO93842.1"/>
    <property type="molecule type" value="Genomic_DNA"/>
</dbReference>